<dbReference type="EMBL" id="WSRS01000045">
    <property type="protein sequence ID" value="MVX59146.1"/>
    <property type="molecule type" value="Genomic_DNA"/>
</dbReference>
<reference evidence="2 3" key="1">
    <citation type="submission" date="2019-12" db="EMBL/GenBank/DDBJ databases">
        <title>Microbes associate with the intestines of laboratory mice.</title>
        <authorList>
            <person name="Navarre W."/>
            <person name="Wong E."/>
        </authorList>
    </citation>
    <scope>NUCLEOTIDE SEQUENCE [LARGE SCALE GENOMIC DNA]</scope>
    <source>
        <strain evidence="2 3">NM51_B2-22</strain>
    </source>
</reference>
<dbReference type="GO" id="GO:0016020">
    <property type="term" value="C:membrane"/>
    <property type="evidence" value="ECO:0007669"/>
    <property type="project" value="InterPro"/>
</dbReference>
<proteinExistence type="predicted"/>
<evidence type="ECO:0000313" key="3">
    <source>
        <dbReference type="Proteomes" id="UP000461595"/>
    </source>
</evidence>
<gene>
    <name evidence="2" type="ORF">E5983_05750</name>
</gene>
<feature type="transmembrane region" description="Helical" evidence="1">
    <location>
        <begin position="241"/>
        <end position="259"/>
    </location>
</feature>
<protein>
    <submittedName>
        <fullName evidence="2">Multidrug ABC transporter permease</fullName>
    </submittedName>
</protein>
<keyword evidence="1" id="KW-0812">Transmembrane</keyword>
<evidence type="ECO:0000256" key="1">
    <source>
        <dbReference type="SAM" id="Phobius"/>
    </source>
</evidence>
<evidence type="ECO:0000313" key="2">
    <source>
        <dbReference type="EMBL" id="MVX59146.1"/>
    </source>
</evidence>
<dbReference type="Pfam" id="PF05975">
    <property type="entry name" value="EcsB"/>
    <property type="match status" value="1"/>
</dbReference>
<feature type="transmembrane region" description="Helical" evidence="1">
    <location>
        <begin position="333"/>
        <end position="350"/>
    </location>
</feature>
<feature type="transmembrane region" description="Helical" evidence="1">
    <location>
        <begin position="265"/>
        <end position="284"/>
    </location>
</feature>
<feature type="transmembrane region" description="Helical" evidence="1">
    <location>
        <begin position="63"/>
        <end position="82"/>
    </location>
</feature>
<sequence>MTSTCVSLRRISMRDVFQRRQAAFRRELVSYLRYVLNDHFVLFLFILLGLILTQYRALLLDPAAYRLFLLGLLPVVSAVCFVPGRMATYLRRGDEFFLLVQEAQVKVFLRGVFRKTAVLQLVRALLAFGLLLPLWWVTFAGWLPILIYLLGLASLQFAAFSYRYRSLRQDAGLDWTFWISQEQERTQGILRFFSLFTQVKGIEERVRMRSAWNPVLPLLERGNSNPWYSLFLRSFLRKGPYYGLWLRLQLLALLALGLVPQVWLATGLAFVAYYLLYFQLLALLRSQDGQVMTGLFPKGSQAKSSGLRRLLNQLGLVSLGVALLVLLGRGAFLEAGSMLLFMLLLIKLYIPYKLKRLVDEAV</sequence>
<feature type="transmembrane region" description="Helical" evidence="1">
    <location>
        <begin position="116"/>
        <end position="136"/>
    </location>
</feature>
<name>A0A7X3G8M3_9STRE</name>
<dbReference type="AlphaFoldDB" id="A0A7X3G8M3"/>
<dbReference type="Proteomes" id="UP000461595">
    <property type="component" value="Unassembled WGS sequence"/>
</dbReference>
<feature type="transmembrane region" description="Helical" evidence="1">
    <location>
        <begin position="142"/>
        <end position="162"/>
    </location>
</feature>
<feature type="transmembrane region" description="Helical" evidence="1">
    <location>
        <begin position="34"/>
        <end position="57"/>
    </location>
</feature>
<accession>A0A7X3G8M3</accession>
<dbReference type="InterPro" id="IPR010288">
    <property type="entry name" value="EcsB_ABC"/>
</dbReference>
<keyword evidence="1" id="KW-0472">Membrane</keyword>
<feature type="transmembrane region" description="Helical" evidence="1">
    <location>
        <begin position="310"/>
        <end position="327"/>
    </location>
</feature>
<dbReference type="PIRSF" id="PIRSF037259">
    <property type="entry name" value="EcsB_ABC"/>
    <property type="match status" value="1"/>
</dbReference>
<keyword evidence="1" id="KW-1133">Transmembrane helix</keyword>
<comment type="caution">
    <text evidence="2">The sequence shown here is derived from an EMBL/GenBank/DDBJ whole genome shotgun (WGS) entry which is preliminary data.</text>
</comment>
<organism evidence="2 3">
    <name type="scientific">Streptococcus danieliae</name>
    <dbReference type="NCBI Taxonomy" id="747656"/>
    <lineage>
        <taxon>Bacteria</taxon>
        <taxon>Bacillati</taxon>
        <taxon>Bacillota</taxon>
        <taxon>Bacilli</taxon>
        <taxon>Lactobacillales</taxon>
        <taxon>Streptococcaceae</taxon>
        <taxon>Streptococcus</taxon>
    </lineage>
</organism>